<dbReference type="Proteomes" id="UP000217265">
    <property type="component" value="Chromosome"/>
</dbReference>
<dbReference type="EMBL" id="CP023344">
    <property type="protein sequence ID" value="ATC66029.1"/>
    <property type="molecule type" value="Genomic_DNA"/>
</dbReference>
<accession>A0A290QBH9</accession>
<dbReference type="PANTHER" id="PTHR46401:SF2">
    <property type="entry name" value="GLYCOSYLTRANSFERASE WBBK-RELATED"/>
    <property type="match status" value="1"/>
</dbReference>
<evidence type="ECO:0000259" key="3">
    <source>
        <dbReference type="Pfam" id="PF13439"/>
    </source>
</evidence>
<dbReference type="GO" id="GO:0016757">
    <property type="term" value="F:glycosyltransferase activity"/>
    <property type="evidence" value="ECO:0007669"/>
    <property type="project" value="InterPro"/>
</dbReference>
<dbReference type="Pfam" id="PF00534">
    <property type="entry name" value="Glycos_transf_1"/>
    <property type="match status" value="1"/>
</dbReference>
<dbReference type="Gene3D" id="3.40.50.2000">
    <property type="entry name" value="Glycogen Phosphorylase B"/>
    <property type="match status" value="1"/>
</dbReference>
<dbReference type="OrthoDB" id="9797829at2"/>
<dbReference type="KEGG" id="vbh:CMV30_06875"/>
<organism evidence="4 5">
    <name type="scientific">Nibricoccus aquaticus</name>
    <dbReference type="NCBI Taxonomy" id="2576891"/>
    <lineage>
        <taxon>Bacteria</taxon>
        <taxon>Pseudomonadati</taxon>
        <taxon>Verrucomicrobiota</taxon>
        <taxon>Opitutia</taxon>
        <taxon>Opitutales</taxon>
        <taxon>Opitutaceae</taxon>
        <taxon>Nibricoccus</taxon>
    </lineage>
</organism>
<proteinExistence type="predicted"/>
<dbReference type="PANTHER" id="PTHR46401">
    <property type="entry name" value="GLYCOSYLTRANSFERASE WBBK-RELATED"/>
    <property type="match status" value="1"/>
</dbReference>
<evidence type="ECO:0000259" key="2">
    <source>
        <dbReference type="Pfam" id="PF00534"/>
    </source>
</evidence>
<evidence type="ECO:0000313" key="4">
    <source>
        <dbReference type="EMBL" id="ATC66029.1"/>
    </source>
</evidence>
<reference evidence="4 5" key="1">
    <citation type="submission" date="2017-09" db="EMBL/GenBank/DDBJ databases">
        <title>Complete genome sequence of Verrucomicrobial strain HZ-65, isolated from freshwater.</title>
        <authorList>
            <person name="Choi A."/>
        </authorList>
    </citation>
    <scope>NUCLEOTIDE SEQUENCE [LARGE SCALE GENOMIC DNA]</scope>
    <source>
        <strain evidence="4 5">HZ-65</strain>
    </source>
</reference>
<gene>
    <name evidence="4" type="ORF">CMV30_06875</name>
</gene>
<feature type="domain" description="Glycosyltransferase subfamily 4-like N-terminal" evidence="3">
    <location>
        <begin position="6"/>
        <end position="158"/>
    </location>
</feature>
<evidence type="ECO:0000313" key="5">
    <source>
        <dbReference type="Proteomes" id="UP000217265"/>
    </source>
</evidence>
<dbReference type="Pfam" id="PF13439">
    <property type="entry name" value="Glyco_transf_4"/>
    <property type="match status" value="1"/>
</dbReference>
<dbReference type="SUPFAM" id="SSF53756">
    <property type="entry name" value="UDP-Glycosyltransferase/glycogen phosphorylase"/>
    <property type="match status" value="1"/>
</dbReference>
<sequence length="382" mass="42222">MVRFERALADGFTARGFALEAIRPEPRFVKLGPKYRYGGLPKYLGYLDKFALFPRRLRHLARHAAPGTVFHITDHGNAVYAPHLRSVPLLVSVHDLLQIRSARGEFPQNRIGRSGAKYQEWILRNLARLRAAACISQKTRSDLQQLTGLADASVAVVPMSLNYPYRPLPSTEAAPLLARALARHHLRWPAAESATPPPFLFCIGGAQWYKNRTGLIQIFAALRRLPGNHPRTLVYVGPAFDSEQQAIIDQHCLRESIIRLPGVDNEELRATYSLATGLLFPSWEEGFGWPIAEAQACGCPVFTTHRAPMTEVGGSGATYFDPTDPAAAAAIIAASLNDPAPLRAAGLLHARRWDLQAMLDAYLHLYTLLLENNGREPFPTAA</sequence>
<evidence type="ECO:0000256" key="1">
    <source>
        <dbReference type="ARBA" id="ARBA00022679"/>
    </source>
</evidence>
<keyword evidence="5" id="KW-1185">Reference proteome</keyword>
<name>A0A290QBH9_9BACT</name>
<keyword evidence="1 4" id="KW-0808">Transferase</keyword>
<protein>
    <submittedName>
        <fullName evidence="4">Glycosyl transferase family 1</fullName>
    </submittedName>
</protein>
<dbReference type="InterPro" id="IPR001296">
    <property type="entry name" value="Glyco_trans_1"/>
</dbReference>
<feature type="domain" description="Glycosyl transferase family 1" evidence="2">
    <location>
        <begin position="194"/>
        <end position="343"/>
    </location>
</feature>
<dbReference type="CDD" id="cd03809">
    <property type="entry name" value="GT4_MtfB-like"/>
    <property type="match status" value="1"/>
</dbReference>
<dbReference type="GO" id="GO:0009103">
    <property type="term" value="P:lipopolysaccharide biosynthetic process"/>
    <property type="evidence" value="ECO:0007669"/>
    <property type="project" value="TreeGrafter"/>
</dbReference>
<dbReference type="AlphaFoldDB" id="A0A290QBH9"/>
<dbReference type="InterPro" id="IPR028098">
    <property type="entry name" value="Glyco_trans_4-like_N"/>
</dbReference>